<evidence type="ECO:0000313" key="1">
    <source>
        <dbReference type="EMBL" id="STQ45958.1"/>
    </source>
</evidence>
<evidence type="ECO:0000313" key="2">
    <source>
        <dbReference type="Proteomes" id="UP000254304"/>
    </source>
</evidence>
<dbReference type="SUPFAM" id="SSF52540">
    <property type="entry name" value="P-loop containing nucleoside triphosphate hydrolases"/>
    <property type="match status" value="1"/>
</dbReference>
<dbReference type="InterPro" id="IPR027417">
    <property type="entry name" value="P-loop_NTPase"/>
</dbReference>
<protein>
    <submittedName>
        <fullName evidence="1">L-cystine import ATP-binding protein TcyN</fullName>
        <ecNumber evidence="1">3.6.3.-</ecNumber>
    </submittedName>
</protein>
<dbReference type="AlphaFoldDB" id="A0A377NGQ1"/>
<dbReference type="Proteomes" id="UP000254304">
    <property type="component" value="Unassembled WGS sequence"/>
</dbReference>
<proteinExistence type="predicted"/>
<dbReference type="GO" id="GO:0005524">
    <property type="term" value="F:ATP binding"/>
    <property type="evidence" value="ECO:0007669"/>
    <property type="project" value="UniProtKB-KW"/>
</dbReference>
<gene>
    <name evidence="1" type="primary">tcyN_2</name>
    <name evidence="1" type="ORF">NCTC12157_03713</name>
</gene>
<name>A0A377NGQ1_9GAMM</name>
<dbReference type="EC" id="3.6.3.-" evidence="1"/>
<dbReference type="GO" id="GO:0016787">
    <property type="term" value="F:hydrolase activity"/>
    <property type="evidence" value="ECO:0007669"/>
    <property type="project" value="UniProtKB-KW"/>
</dbReference>
<keyword evidence="1" id="KW-0067">ATP-binding</keyword>
<dbReference type="EMBL" id="UGGO01000001">
    <property type="protein sequence ID" value="STQ45958.1"/>
    <property type="molecule type" value="Genomic_DNA"/>
</dbReference>
<accession>A0A377NGQ1</accession>
<keyword evidence="1" id="KW-0547">Nucleotide-binding</keyword>
<reference evidence="1 2" key="1">
    <citation type="submission" date="2018-06" db="EMBL/GenBank/DDBJ databases">
        <authorList>
            <consortium name="Pathogen Informatics"/>
            <person name="Doyle S."/>
        </authorList>
    </citation>
    <scope>NUCLEOTIDE SEQUENCE [LARGE SCALE GENOMIC DNA]</scope>
    <source>
        <strain evidence="1 2">NCTC12157</strain>
    </source>
</reference>
<sequence>MIEIDNLHKQYGAPGGKVVEVLKGISLTVPNASITAVVGPSGAGNPRWRSASACWKSRPPAAFASMAKTCRGSPGNPAPRTSRHWHGVSVLGAAATQNRVGKYRAALEWLGVVRATSSATSANCWTASA</sequence>
<dbReference type="Gene3D" id="3.40.50.300">
    <property type="entry name" value="P-loop containing nucleotide triphosphate hydrolases"/>
    <property type="match status" value="1"/>
</dbReference>
<organism evidence="1 2">
    <name type="scientific">Ewingella americana</name>
    <dbReference type="NCBI Taxonomy" id="41202"/>
    <lineage>
        <taxon>Bacteria</taxon>
        <taxon>Pseudomonadati</taxon>
        <taxon>Pseudomonadota</taxon>
        <taxon>Gammaproteobacteria</taxon>
        <taxon>Enterobacterales</taxon>
        <taxon>Yersiniaceae</taxon>
        <taxon>Ewingella</taxon>
    </lineage>
</organism>
<keyword evidence="1" id="KW-0378">Hydrolase</keyword>